<reference evidence="3" key="3">
    <citation type="journal article" date="2016" name="Gigascience">
        <title>De novo construction of an expanded transcriptome assembly for the western tarnished plant bug, Lygus hesperus.</title>
        <authorList>
            <person name="Tassone E.E."/>
            <person name="Geib S.M."/>
            <person name="Hall B."/>
            <person name="Fabrick J.A."/>
            <person name="Brent C.S."/>
            <person name="Hull J.J."/>
        </authorList>
    </citation>
    <scope>NUCLEOTIDE SEQUENCE</scope>
</reference>
<organism evidence="2">
    <name type="scientific">Lygus hesperus</name>
    <name type="common">Western plant bug</name>
    <dbReference type="NCBI Taxonomy" id="30085"/>
    <lineage>
        <taxon>Eukaryota</taxon>
        <taxon>Metazoa</taxon>
        <taxon>Ecdysozoa</taxon>
        <taxon>Arthropoda</taxon>
        <taxon>Hexapoda</taxon>
        <taxon>Insecta</taxon>
        <taxon>Pterygota</taxon>
        <taxon>Neoptera</taxon>
        <taxon>Paraneoptera</taxon>
        <taxon>Hemiptera</taxon>
        <taxon>Heteroptera</taxon>
        <taxon>Panheteroptera</taxon>
        <taxon>Cimicomorpha</taxon>
        <taxon>Miridae</taxon>
        <taxon>Mirini</taxon>
        <taxon>Lygus</taxon>
    </lineage>
</organism>
<dbReference type="EMBL" id="GDHC01013357">
    <property type="protein sequence ID" value="JAQ05272.1"/>
    <property type="molecule type" value="Transcribed_RNA"/>
</dbReference>
<proteinExistence type="predicted"/>
<reference evidence="2" key="2">
    <citation type="submission" date="2014-07" db="EMBL/GenBank/DDBJ databases">
        <authorList>
            <person name="Hull J."/>
        </authorList>
    </citation>
    <scope>NUCLEOTIDE SEQUENCE</scope>
</reference>
<dbReference type="EMBL" id="GBHO01034672">
    <property type="protein sequence ID" value="JAG08932.1"/>
    <property type="molecule type" value="Transcribed_RNA"/>
</dbReference>
<protein>
    <submittedName>
        <fullName evidence="2">COPII coat assembly protein SEC16</fullName>
    </submittedName>
</protein>
<reference evidence="2" key="1">
    <citation type="journal article" date="2014" name="PLoS ONE">
        <title>Transcriptome-Based Identification of ABC Transporters in the Western Tarnished Plant Bug Lygus hesperus.</title>
        <authorList>
            <person name="Hull J.J."/>
            <person name="Chaney K."/>
            <person name="Geib S.M."/>
            <person name="Fabrick J.A."/>
            <person name="Brent C.S."/>
            <person name="Walsh D."/>
            <person name="Lavine L.C."/>
        </authorList>
    </citation>
    <scope>NUCLEOTIDE SEQUENCE</scope>
</reference>
<dbReference type="AlphaFoldDB" id="A0A0A9Z4B3"/>
<evidence type="ECO:0000313" key="2">
    <source>
        <dbReference type="EMBL" id="JAG38168.1"/>
    </source>
</evidence>
<name>A0A0A9Z4B3_LYGHE</name>
<evidence type="ECO:0000313" key="3">
    <source>
        <dbReference type="EMBL" id="JAQ05272.1"/>
    </source>
</evidence>
<accession>A0A0A9Z4B3</accession>
<sequence>MYISQLDSLLAVANQSANNDSDTNTATYTMSKNNNNNNSSSSCSTVENTSTSVTDLANIVQGSTKPLSQTFIVSSNSPTPSYTYLPFVANVHDPALPKLSQNDHFMYSPIQTLPTVLNDNGINDNNYCTSFSVMANPNDIPT</sequence>
<gene>
    <name evidence="2" type="primary">SEC16_2</name>
    <name evidence="1" type="synonym">SEC16_0</name>
    <name evidence="1" type="ORF">CM83_74441</name>
    <name evidence="2" type="ORF">CM83_74450</name>
    <name evidence="3" type="ORF">g.33626</name>
</gene>
<dbReference type="EMBL" id="GBHO01005436">
    <property type="protein sequence ID" value="JAG38168.1"/>
    <property type="molecule type" value="Transcribed_RNA"/>
</dbReference>
<evidence type="ECO:0000313" key="1">
    <source>
        <dbReference type="EMBL" id="JAG08932.1"/>
    </source>
</evidence>